<dbReference type="Proteomes" id="UP000319865">
    <property type="component" value="Unassembled WGS sequence"/>
</dbReference>
<proteinExistence type="predicted"/>
<dbReference type="EMBL" id="VFQE01000001">
    <property type="protein sequence ID" value="TQN44169.1"/>
    <property type="molecule type" value="Genomic_DNA"/>
</dbReference>
<protein>
    <submittedName>
        <fullName evidence="1">Uncharacterized protein</fullName>
    </submittedName>
</protein>
<comment type="caution">
    <text evidence="1">The sequence shown here is derived from an EMBL/GenBank/DDBJ whole genome shotgun (WGS) entry which is preliminary data.</text>
</comment>
<dbReference type="RefSeq" id="WP_170182514.1">
    <property type="nucleotide sequence ID" value="NZ_VFQE01000001.1"/>
</dbReference>
<reference evidence="1 2" key="1">
    <citation type="submission" date="2019-06" db="EMBL/GenBank/DDBJ databases">
        <title>Sequencing the genomes of 1000 actinobacteria strains.</title>
        <authorList>
            <person name="Klenk H.-P."/>
        </authorList>
    </citation>
    <scope>NUCLEOTIDE SEQUENCE [LARGE SCALE GENOMIC DNA]</scope>
    <source>
        <strain evidence="1 2">DSM 46837</strain>
    </source>
</reference>
<keyword evidence="2" id="KW-1185">Reference proteome</keyword>
<accession>A0A543PJD8</accession>
<name>A0A543PJD8_9ACTN</name>
<dbReference type="AlphaFoldDB" id="A0A543PJD8"/>
<organism evidence="1 2">
    <name type="scientific">Blastococcus colisei</name>
    <dbReference type="NCBI Taxonomy" id="1564162"/>
    <lineage>
        <taxon>Bacteria</taxon>
        <taxon>Bacillati</taxon>
        <taxon>Actinomycetota</taxon>
        <taxon>Actinomycetes</taxon>
        <taxon>Geodermatophilales</taxon>
        <taxon>Geodermatophilaceae</taxon>
        <taxon>Blastococcus</taxon>
    </lineage>
</organism>
<evidence type="ECO:0000313" key="2">
    <source>
        <dbReference type="Proteomes" id="UP000319865"/>
    </source>
</evidence>
<sequence>MTPEDFGAIVAQSDTSASGVIVQVLAESEQVAGQASQFDGLLAQCS</sequence>
<gene>
    <name evidence="1" type="ORF">FHU33_3662</name>
</gene>
<evidence type="ECO:0000313" key="1">
    <source>
        <dbReference type="EMBL" id="TQN44169.1"/>
    </source>
</evidence>